<comment type="subunit">
    <text evidence="3">The glycine cleavage system is composed of four proteins: P, T, L and H.</text>
</comment>
<dbReference type="InterPro" id="IPR003016">
    <property type="entry name" value="2-oxoA_DH_lipoyl-BS"/>
</dbReference>
<dbReference type="GO" id="GO:0019464">
    <property type="term" value="P:glycine decarboxylation via glycine cleavage system"/>
    <property type="evidence" value="ECO:0007669"/>
    <property type="project" value="UniProtKB-UniRule"/>
</dbReference>
<dbReference type="InterPro" id="IPR017453">
    <property type="entry name" value="GCV_H_sub"/>
</dbReference>
<dbReference type="AlphaFoldDB" id="A0A087BEZ7"/>
<organism evidence="6 7">
    <name type="scientific">Bifidobacterium magnum</name>
    <dbReference type="NCBI Taxonomy" id="1692"/>
    <lineage>
        <taxon>Bacteria</taxon>
        <taxon>Bacillati</taxon>
        <taxon>Actinomycetota</taxon>
        <taxon>Actinomycetes</taxon>
        <taxon>Bifidobacteriales</taxon>
        <taxon>Bifidobacteriaceae</taxon>
        <taxon>Bifidobacterium</taxon>
    </lineage>
</organism>
<keyword evidence="2 3" id="KW-0450">Lipoyl</keyword>
<protein>
    <recommendedName>
        <fullName evidence="3">Glycine cleavage system H protein</fullName>
    </recommendedName>
</protein>
<dbReference type="PANTHER" id="PTHR11715">
    <property type="entry name" value="GLYCINE CLEAVAGE SYSTEM H PROTEIN"/>
    <property type="match status" value="1"/>
</dbReference>
<dbReference type="Gene3D" id="2.40.50.100">
    <property type="match status" value="1"/>
</dbReference>
<dbReference type="SUPFAM" id="SSF51230">
    <property type="entry name" value="Single hybrid motif"/>
    <property type="match status" value="1"/>
</dbReference>
<evidence type="ECO:0000259" key="5">
    <source>
        <dbReference type="PROSITE" id="PS50968"/>
    </source>
</evidence>
<gene>
    <name evidence="3" type="primary">gcvH</name>
    <name evidence="6" type="ORF">BMAGN_1315</name>
</gene>
<dbReference type="EMBL" id="JGZB01000001">
    <property type="protein sequence ID" value="KFI69597.1"/>
    <property type="molecule type" value="Genomic_DNA"/>
</dbReference>
<comment type="caution">
    <text evidence="6">The sequence shown here is derived from an EMBL/GenBank/DDBJ whole genome shotgun (WGS) entry which is preliminary data.</text>
</comment>
<feature type="domain" description="Lipoyl-binding" evidence="5">
    <location>
        <begin position="28"/>
        <end position="110"/>
    </location>
</feature>
<reference evidence="6 7" key="1">
    <citation type="submission" date="2014-03" db="EMBL/GenBank/DDBJ databases">
        <title>Genomics of Bifidobacteria.</title>
        <authorList>
            <person name="Ventura M."/>
            <person name="Milani C."/>
            <person name="Lugli G.A."/>
        </authorList>
    </citation>
    <scope>NUCLEOTIDE SEQUENCE [LARGE SCALE GENOMIC DNA]</scope>
    <source>
        <strain evidence="6 7">LMG 11591</strain>
    </source>
</reference>
<evidence type="ECO:0000256" key="1">
    <source>
        <dbReference type="ARBA" id="ARBA00009249"/>
    </source>
</evidence>
<comment type="function">
    <text evidence="3">The glycine cleavage system catalyzes the degradation of glycine. The H protein shuttles the methylamine group of glycine from the P protein to the T protein.</text>
</comment>
<dbReference type="PROSITE" id="PS00189">
    <property type="entry name" value="LIPOYL"/>
    <property type="match status" value="1"/>
</dbReference>
<dbReference type="STRING" id="1692.BMAGN_1315"/>
<dbReference type="GO" id="GO:0009249">
    <property type="term" value="P:protein lipoylation"/>
    <property type="evidence" value="ECO:0007669"/>
    <property type="project" value="TreeGrafter"/>
</dbReference>
<dbReference type="InterPro" id="IPR000089">
    <property type="entry name" value="Biotin_lipoyl"/>
</dbReference>
<evidence type="ECO:0000256" key="4">
    <source>
        <dbReference type="PIRSR" id="PIRSR617453-50"/>
    </source>
</evidence>
<accession>A0A087BEZ7</accession>
<dbReference type="InterPro" id="IPR002930">
    <property type="entry name" value="GCV_H"/>
</dbReference>
<sequence>MSATLDIDVPRHLLYSDDHVWVDEHVEPAMLGITQYAADQLGKLVFVDLPDVGTHVEVGDQLAQLESAKSIEPMISPVAGTVRYVNNAVDDDAEIINDDPYGEGWIVKIELDDDEPDLLDAEAYEKHIQ</sequence>
<evidence type="ECO:0000256" key="2">
    <source>
        <dbReference type="ARBA" id="ARBA00022823"/>
    </source>
</evidence>
<dbReference type="GO" id="GO:0005829">
    <property type="term" value="C:cytosol"/>
    <property type="evidence" value="ECO:0007669"/>
    <property type="project" value="TreeGrafter"/>
</dbReference>
<dbReference type="InterPro" id="IPR033753">
    <property type="entry name" value="GCV_H/Fam206"/>
</dbReference>
<keyword evidence="7" id="KW-1185">Reference proteome</keyword>
<dbReference type="eggNOG" id="COG0509">
    <property type="taxonomic scope" value="Bacteria"/>
</dbReference>
<evidence type="ECO:0000313" key="6">
    <source>
        <dbReference type="EMBL" id="KFI69597.1"/>
    </source>
</evidence>
<dbReference type="InterPro" id="IPR011053">
    <property type="entry name" value="Single_hybrid_motif"/>
</dbReference>
<dbReference type="PROSITE" id="PS50968">
    <property type="entry name" value="BIOTINYL_LIPOYL"/>
    <property type="match status" value="1"/>
</dbReference>
<dbReference type="CDD" id="cd06848">
    <property type="entry name" value="GCS_H"/>
    <property type="match status" value="1"/>
</dbReference>
<name>A0A087BEZ7_9BIFI</name>
<feature type="modified residue" description="N6-lipoyllysine" evidence="3 4">
    <location>
        <position position="69"/>
    </location>
</feature>
<comment type="similarity">
    <text evidence="1 3">Belongs to the GcvH family.</text>
</comment>
<dbReference type="Proteomes" id="UP000029052">
    <property type="component" value="Unassembled WGS sequence"/>
</dbReference>
<dbReference type="NCBIfam" id="TIGR00527">
    <property type="entry name" value="gcvH"/>
    <property type="match status" value="1"/>
</dbReference>
<evidence type="ECO:0000313" key="7">
    <source>
        <dbReference type="Proteomes" id="UP000029052"/>
    </source>
</evidence>
<dbReference type="GO" id="GO:0005960">
    <property type="term" value="C:glycine cleavage complex"/>
    <property type="evidence" value="ECO:0007669"/>
    <property type="project" value="InterPro"/>
</dbReference>
<dbReference type="NCBIfam" id="NF002270">
    <property type="entry name" value="PRK01202.1"/>
    <property type="match status" value="1"/>
</dbReference>
<evidence type="ECO:0000256" key="3">
    <source>
        <dbReference type="HAMAP-Rule" id="MF_00272"/>
    </source>
</evidence>
<dbReference type="RefSeq" id="WP_022859838.1">
    <property type="nucleotide sequence ID" value="NZ_JGZB01000001.1"/>
</dbReference>
<dbReference type="HAMAP" id="MF_00272">
    <property type="entry name" value="GcvH"/>
    <property type="match status" value="1"/>
</dbReference>
<comment type="cofactor">
    <cofactor evidence="3">
        <name>(R)-lipoate</name>
        <dbReference type="ChEBI" id="CHEBI:83088"/>
    </cofactor>
    <text evidence="3">Binds 1 lipoyl cofactor covalently.</text>
</comment>
<dbReference type="Pfam" id="PF01597">
    <property type="entry name" value="GCV_H"/>
    <property type="match status" value="1"/>
</dbReference>
<proteinExistence type="inferred from homology"/>
<dbReference type="PANTHER" id="PTHR11715:SF3">
    <property type="entry name" value="GLYCINE CLEAVAGE SYSTEM H PROTEIN-RELATED"/>
    <property type="match status" value="1"/>
</dbReference>